<evidence type="ECO:0000259" key="2">
    <source>
        <dbReference type="Pfam" id="PF16655"/>
    </source>
</evidence>
<protein>
    <recommendedName>
        <fullName evidence="5">Alkaline phosphatase</fullName>
    </recommendedName>
</protein>
<dbReference type="SUPFAM" id="SSF56300">
    <property type="entry name" value="Metallo-dependent phosphatases"/>
    <property type="match status" value="1"/>
</dbReference>
<proteinExistence type="predicted"/>
<dbReference type="OrthoDB" id="9763616at2"/>
<evidence type="ECO:0000313" key="3">
    <source>
        <dbReference type="EMBL" id="ARS35723.1"/>
    </source>
</evidence>
<dbReference type="PANTHER" id="PTHR43606:SF2">
    <property type="entry name" value="ALKALINE PHOSPHATASE FAMILY PROTEIN (AFU_ORTHOLOGUE AFUA_5G03860)"/>
    <property type="match status" value="1"/>
</dbReference>
<dbReference type="STRING" id="709015.GCA_000472485_01995"/>
<feature type="domain" description="PhoD-like phosphatase metallophosphatase" evidence="1">
    <location>
        <begin position="148"/>
        <end position="490"/>
    </location>
</feature>
<dbReference type="Proteomes" id="UP000266292">
    <property type="component" value="Chromosome"/>
</dbReference>
<evidence type="ECO:0000313" key="4">
    <source>
        <dbReference type="Proteomes" id="UP000266292"/>
    </source>
</evidence>
<sequence>MIFHKSQKAGAFPGFFFLTVWLLAGLRAQAQVDAPELTNLYALDKAPFYHGVASGDPLHERVIIWTRVTPPRHQQVQVQWKVATDAAFKHIVQKGQVLTDSSRDYTVKVDIGGLRPGKTYYYGFEALGGHSMTGRTKTAAKDAKELRFGFVSCSNYQAGFFHAYGLLAEQEGLDAVVHLGDYIYEYPAKVYGDTTLHRFHIPRHEVVTVKDYRQRYNQYHLDSSLVKLRAKYPMINIWDDHEIANNANREGAANHNPSEEGTYQQRKQSAKTAFFEWLPVREQQGERLYRAFNFGKLLQLVVLDERLQRDRPPRNIDRPRYQDSTRTMLGQEQRDWLLNKLQQPYRWQVIGNQVVFGGVNIAFQKPERPRYMDMWDGYPFEKQRIIRHLRKRVSSQVLFVTGDFHSSLALDVTEDYLNPASYNGESGKGAIASEWVVPSITAANYDYYMPMEQAREIARLHRLPQYNPHMRYIDLTKHGFVVLRINRKEAVGQYFYVHDLADPQAGGQAGPALKVKHGEAHMQIIK</sequence>
<dbReference type="InterPro" id="IPR018946">
    <property type="entry name" value="PhoD-like_MPP"/>
</dbReference>
<keyword evidence="4" id="KW-1185">Reference proteome</keyword>
<dbReference type="AlphaFoldDB" id="A0A1X9YS92"/>
<dbReference type="InterPro" id="IPR038607">
    <property type="entry name" value="PhoD-like_sf"/>
</dbReference>
<evidence type="ECO:0008006" key="5">
    <source>
        <dbReference type="Google" id="ProtNLM"/>
    </source>
</evidence>
<dbReference type="CDD" id="cd07389">
    <property type="entry name" value="MPP_PhoD"/>
    <property type="match status" value="1"/>
</dbReference>
<dbReference type="Pfam" id="PF09423">
    <property type="entry name" value="PhoD"/>
    <property type="match status" value="1"/>
</dbReference>
<accession>A0A1X9YS92</accession>
<dbReference type="InterPro" id="IPR052900">
    <property type="entry name" value="Phospholipid_Metab_Enz"/>
</dbReference>
<evidence type="ECO:0000259" key="1">
    <source>
        <dbReference type="Pfam" id="PF09423"/>
    </source>
</evidence>
<dbReference type="EMBL" id="CP021235">
    <property type="protein sequence ID" value="ARS35723.1"/>
    <property type="molecule type" value="Genomic_DNA"/>
</dbReference>
<gene>
    <name evidence="3" type="ORF">CA264_09875</name>
</gene>
<dbReference type="PANTHER" id="PTHR43606">
    <property type="entry name" value="PHOSPHATASE, PUTATIVE (AFU_ORTHOLOGUE AFUA_6G08710)-RELATED"/>
    <property type="match status" value="1"/>
</dbReference>
<dbReference type="InterPro" id="IPR032093">
    <property type="entry name" value="PhoD_N"/>
</dbReference>
<reference evidence="4" key="1">
    <citation type="submission" date="2017-05" db="EMBL/GenBank/DDBJ databases">
        <authorList>
            <person name="Ray J."/>
            <person name="Price M."/>
            <person name="Deutschbauer A."/>
        </authorList>
    </citation>
    <scope>NUCLEOTIDE SEQUENCE [LARGE SCALE GENOMIC DNA]</scope>
    <source>
        <strain evidence="4">DSM 19842</strain>
    </source>
</reference>
<dbReference type="InterPro" id="IPR029052">
    <property type="entry name" value="Metallo-depent_PP-like"/>
</dbReference>
<dbReference type="Pfam" id="PF16655">
    <property type="entry name" value="PhoD_N"/>
    <property type="match status" value="1"/>
</dbReference>
<dbReference type="RefSeq" id="WP_025606780.1">
    <property type="nucleotide sequence ID" value="NZ_CP021235.1"/>
</dbReference>
<dbReference type="Gene3D" id="3.60.21.70">
    <property type="entry name" value="PhoD-like phosphatase"/>
    <property type="match status" value="1"/>
</dbReference>
<feature type="domain" description="Phospholipase D N-terminal" evidence="2">
    <location>
        <begin position="50"/>
        <end position="138"/>
    </location>
</feature>
<organism evidence="3 4">
    <name type="scientific">Pontibacter actiniarum</name>
    <dbReference type="NCBI Taxonomy" id="323450"/>
    <lineage>
        <taxon>Bacteria</taxon>
        <taxon>Pseudomonadati</taxon>
        <taxon>Bacteroidota</taxon>
        <taxon>Cytophagia</taxon>
        <taxon>Cytophagales</taxon>
        <taxon>Hymenobacteraceae</taxon>
        <taxon>Pontibacter</taxon>
    </lineage>
</organism>
<dbReference type="Gene3D" id="2.60.40.380">
    <property type="entry name" value="Purple acid phosphatase-like, N-terminal"/>
    <property type="match status" value="1"/>
</dbReference>
<name>A0A1X9YS92_9BACT</name>
<dbReference type="KEGG" id="pact:CA264_09875"/>